<dbReference type="GO" id="GO:0000166">
    <property type="term" value="F:nucleotide binding"/>
    <property type="evidence" value="ECO:0007669"/>
    <property type="project" value="InterPro"/>
</dbReference>
<dbReference type="OrthoDB" id="2414538at2759"/>
<dbReference type="AlphaFoldDB" id="A0A0D2LK96"/>
<dbReference type="Pfam" id="PF00136">
    <property type="entry name" value="DNA_pol_B"/>
    <property type="match status" value="1"/>
</dbReference>
<dbReference type="InterPro" id="IPR006134">
    <property type="entry name" value="DNA-dir_DNA_pol_B_multi_dom"/>
</dbReference>
<feature type="domain" description="DNA-directed DNA polymerase family B exonuclease" evidence="11">
    <location>
        <begin position="227"/>
        <end position="500"/>
    </location>
</feature>
<dbReference type="SMART" id="SM00486">
    <property type="entry name" value="POLBc"/>
    <property type="match status" value="1"/>
</dbReference>
<evidence type="ECO:0000256" key="7">
    <source>
        <dbReference type="ARBA" id="ARBA00024411"/>
    </source>
</evidence>
<comment type="catalytic activity">
    <reaction evidence="8">
        <text>DNA(n) + a 2'-deoxyribonucleoside 5'-triphosphate = DNA(n+1) + diphosphate</text>
        <dbReference type="Rhea" id="RHEA:22508"/>
        <dbReference type="Rhea" id="RHEA-COMP:17339"/>
        <dbReference type="Rhea" id="RHEA-COMP:17340"/>
        <dbReference type="ChEBI" id="CHEBI:33019"/>
        <dbReference type="ChEBI" id="CHEBI:61560"/>
        <dbReference type="ChEBI" id="CHEBI:173112"/>
        <dbReference type="EC" id="2.7.7.7"/>
    </reaction>
</comment>
<dbReference type="InterPro" id="IPR006133">
    <property type="entry name" value="DNA-dir_DNA_pol_B_exonuc"/>
</dbReference>
<reference evidence="12 13" key="1">
    <citation type="journal article" date="2013" name="BMC Genomics">
        <title>Reconstruction of the lipid metabolism for the microalga Monoraphidium neglectum from its genome sequence reveals characteristics suitable for biofuel production.</title>
        <authorList>
            <person name="Bogen C."/>
            <person name="Al-Dilaimi A."/>
            <person name="Albersmeier A."/>
            <person name="Wichmann J."/>
            <person name="Grundmann M."/>
            <person name="Rupp O."/>
            <person name="Lauersen K.J."/>
            <person name="Blifernez-Klassen O."/>
            <person name="Kalinowski J."/>
            <person name="Goesmann A."/>
            <person name="Mussgnug J.H."/>
            <person name="Kruse O."/>
        </authorList>
    </citation>
    <scope>NUCLEOTIDE SEQUENCE [LARGE SCALE GENOMIC DNA]</scope>
    <source>
        <strain evidence="12 13">SAG 48.87</strain>
    </source>
</reference>
<dbReference type="GO" id="GO:0045004">
    <property type="term" value="P:DNA replication proofreading"/>
    <property type="evidence" value="ECO:0007669"/>
    <property type="project" value="TreeGrafter"/>
</dbReference>
<dbReference type="GO" id="GO:0008296">
    <property type="term" value="F:3'-5'-DNA exonuclease activity"/>
    <property type="evidence" value="ECO:0007669"/>
    <property type="project" value="TreeGrafter"/>
</dbReference>
<dbReference type="GO" id="GO:0006297">
    <property type="term" value="P:nucleotide-excision repair, DNA gap filling"/>
    <property type="evidence" value="ECO:0007669"/>
    <property type="project" value="TreeGrafter"/>
</dbReference>
<keyword evidence="5" id="KW-0239">DNA-directed DNA polymerase</keyword>
<dbReference type="GO" id="GO:0006287">
    <property type="term" value="P:base-excision repair, gap-filling"/>
    <property type="evidence" value="ECO:0007669"/>
    <property type="project" value="TreeGrafter"/>
</dbReference>
<comment type="similarity">
    <text evidence="1">Belongs to the DNA polymerase type-B family.</text>
</comment>
<dbReference type="KEGG" id="mng:MNEG_1145"/>
<feature type="domain" description="DNA-directed DNA polymerase family B multifunctional" evidence="10">
    <location>
        <begin position="601"/>
        <end position="896"/>
    </location>
</feature>
<evidence type="ECO:0000256" key="2">
    <source>
        <dbReference type="ARBA" id="ARBA00012417"/>
    </source>
</evidence>
<accession>A0A0D2LK96</accession>
<dbReference type="InterPro" id="IPR042087">
    <property type="entry name" value="DNA_pol_B_thumb"/>
</dbReference>
<dbReference type="PANTHER" id="PTHR10322">
    <property type="entry name" value="DNA POLYMERASE CATALYTIC SUBUNIT"/>
    <property type="match status" value="1"/>
</dbReference>
<dbReference type="InterPro" id="IPR012337">
    <property type="entry name" value="RNaseH-like_sf"/>
</dbReference>
<dbReference type="InterPro" id="IPR006172">
    <property type="entry name" value="DNA-dir_DNA_pol_B"/>
</dbReference>
<dbReference type="EMBL" id="KK100328">
    <property type="protein sequence ID" value="KIZ06809.1"/>
    <property type="molecule type" value="Genomic_DNA"/>
</dbReference>
<gene>
    <name evidence="12" type="ORF">MNEG_1145</name>
</gene>
<dbReference type="InterPro" id="IPR023211">
    <property type="entry name" value="DNA_pol_palm_dom_sf"/>
</dbReference>
<dbReference type="GeneID" id="25728713"/>
<dbReference type="SUPFAM" id="SSF53098">
    <property type="entry name" value="Ribonuclease H-like"/>
    <property type="match status" value="1"/>
</dbReference>
<feature type="region of interest" description="Disordered" evidence="9">
    <location>
        <begin position="25"/>
        <end position="115"/>
    </location>
</feature>
<name>A0A0D2LK96_9CHLO</name>
<dbReference type="PRINTS" id="PR00106">
    <property type="entry name" value="DNAPOLB"/>
</dbReference>
<feature type="compositionally biased region" description="Gly residues" evidence="9">
    <location>
        <begin position="964"/>
        <end position="992"/>
    </location>
</feature>
<dbReference type="GO" id="GO:0003677">
    <property type="term" value="F:DNA binding"/>
    <property type="evidence" value="ECO:0007669"/>
    <property type="project" value="UniProtKB-KW"/>
</dbReference>
<evidence type="ECO:0000259" key="10">
    <source>
        <dbReference type="Pfam" id="PF00136"/>
    </source>
</evidence>
<evidence type="ECO:0000256" key="6">
    <source>
        <dbReference type="ARBA" id="ARBA00023125"/>
    </source>
</evidence>
<evidence type="ECO:0000256" key="9">
    <source>
        <dbReference type="SAM" id="MobiDB-lite"/>
    </source>
</evidence>
<evidence type="ECO:0000313" key="13">
    <source>
        <dbReference type="Proteomes" id="UP000054498"/>
    </source>
</evidence>
<evidence type="ECO:0000313" key="12">
    <source>
        <dbReference type="EMBL" id="KIZ06809.1"/>
    </source>
</evidence>
<proteinExistence type="inferred from homology"/>
<keyword evidence="3" id="KW-0808">Transferase</keyword>
<dbReference type="GO" id="GO:0003887">
    <property type="term" value="F:DNA-directed DNA polymerase activity"/>
    <property type="evidence" value="ECO:0007669"/>
    <property type="project" value="UniProtKB-KW"/>
</dbReference>
<feature type="region of interest" description="Disordered" evidence="9">
    <location>
        <begin position="952"/>
        <end position="992"/>
    </location>
</feature>
<organism evidence="12 13">
    <name type="scientific">Monoraphidium neglectum</name>
    <dbReference type="NCBI Taxonomy" id="145388"/>
    <lineage>
        <taxon>Eukaryota</taxon>
        <taxon>Viridiplantae</taxon>
        <taxon>Chlorophyta</taxon>
        <taxon>core chlorophytes</taxon>
        <taxon>Chlorophyceae</taxon>
        <taxon>CS clade</taxon>
        <taxon>Sphaeropleales</taxon>
        <taxon>Selenastraceae</taxon>
        <taxon>Monoraphidium</taxon>
    </lineage>
</organism>
<feature type="compositionally biased region" description="Low complexity" evidence="9">
    <location>
        <begin position="44"/>
        <end position="53"/>
    </location>
</feature>
<evidence type="ECO:0000256" key="1">
    <source>
        <dbReference type="ARBA" id="ARBA00005755"/>
    </source>
</evidence>
<keyword evidence="13" id="KW-1185">Reference proteome</keyword>
<evidence type="ECO:0000256" key="3">
    <source>
        <dbReference type="ARBA" id="ARBA00022679"/>
    </source>
</evidence>
<dbReference type="Gene3D" id="1.10.287.690">
    <property type="entry name" value="Helix hairpin bin"/>
    <property type="match status" value="1"/>
</dbReference>
<evidence type="ECO:0000256" key="4">
    <source>
        <dbReference type="ARBA" id="ARBA00022695"/>
    </source>
</evidence>
<dbReference type="SUPFAM" id="SSF56672">
    <property type="entry name" value="DNA/RNA polymerases"/>
    <property type="match status" value="1"/>
</dbReference>
<dbReference type="RefSeq" id="XP_013905828.1">
    <property type="nucleotide sequence ID" value="XM_014050374.1"/>
</dbReference>
<evidence type="ECO:0000256" key="8">
    <source>
        <dbReference type="ARBA" id="ARBA00049244"/>
    </source>
</evidence>
<protein>
    <recommendedName>
        <fullName evidence="7">DNA polymerase delta catalytic subunit</fullName>
        <ecNumber evidence="2">2.7.7.7</ecNumber>
    </recommendedName>
</protein>
<dbReference type="EC" id="2.7.7.7" evidence="2"/>
<dbReference type="STRING" id="145388.A0A0D2LK96"/>
<dbReference type="InterPro" id="IPR043502">
    <property type="entry name" value="DNA/RNA_pol_sf"/>
</dbReference>
<dbReference type="PANTHER" id="PTHR10322:SF35">
    <property type="entry name" value="DNA-DIRECTED DNA POLYMERASE"/>
    <property type="match status" value="1"/>
</dbReference>
<dbReference type="Gene3D" id="1.10.132.60">
    <property type="entry name" value="DNA polymerase family B, C-terminal domain"/>
    <property type="match status" value="1"/>
</dbReference>
<sequence length="1190" mass="123590">MLRVVTSPTSASRAAAAVANRPLLAQAGGTRDLNQPVSPPTVLPTEPEAVDATPTPPPPEEQLPANAKGPDDVTDLKNISTDAGEGHTRAARNAPGASDTITGGTSSGAGGPRPRTLLVRVDDYAPVIYIPAPLVHAPEEGSIAPREPGEADLARLQQLLNARVEAVVARPIMYYRPASPGGDVHLRITLHPGANFKRAAEIVHKTASTGALRAQGFAFSRGNQTLENDAKLMHRFLCDTGLSGGAWLHIAPARGGRSGYQTVSPGARVSTCDLEVVAPWTALDCLTPDATQLADEAWQPEVLRRLGAAAPPALAAAARAAKAGAIPALRVMGLDVLVAPSDGAIRSVDASKDPVICVCCETREQQEKEEEDQDLRMQEEEEEEEVVGGGAGAAAAAPASFEAEGAELRLFGSEGALLAAWRQHVLDSDPDAFTLFQVRDSMGALVARFQQLRVDGGGLNICRLGRESRKPLAIKSVVHTSNQETFKADPQGRLVFDVLRQVLTGQGLATFTLADCVQSLLGETIEVLAPHTLAALAQQMAAGPAGGGGRAAAAATLESQRAAAVRLARYTRRRVLAVRRLTERLATLPESFEMARATGLTVQQVLYNAQMIRTWSLLHRNAHRKGYIIGGKTAAQALSESPFLMHPIEANTAAHYRQPVAILDFASLYPSLYRAYNLCYTTLVHPEDLAAVGRENCTVTPTGAAFVKPALRSGILPDILAALMTARASTRAQLKGEKDPSQRAVLEGRQKALKLTANALYGFTGAQASPLQCVPLADSCLALGAAACRGAVARIAALIQEGTLGPKAAGGRVIYAQTDSVFIHFPSASPAEAIGLGHAAAAAVTAGLTAPMELKFEQVAAPFLLLHVNRYAGRAFETSSQAEEGRGSLMIKGIKAGVLDRVLMHDDVSGAVEVVERQVRRLLTGDVTLWELTMTGGLWRLTGQQVAAAAAAATLEEDEDEIGHNGGGGGGAGAGAAPGGARGGGRGAGGGGAAQEAAVAAAAGGGEDVKGPHASLAVRLTQRDPDRSFVLGERLPYVLLAGARKQDDAAEDPLTACLQGLAPDTKLYWTNKLQLGGGGLFGARAGGAPGPSAVDPGLCDACRAKAGAWTAAYASVLADANRSEIAGARAAAACRACHSGGALLGPVLCMNGECPVLYHREGAPRAEAAAYRRLGRLEASASAGCAPFTW</sequence>
<evidence type="ECO:0000256" key="5">
    <source>
        <dbReference type="ARBA" id="ARBA00022932"/>
    </source>
</evidence>
<dbReference type="Pfam" id="PF03104">
    <property type="entry name" value="DNA_pol_B_exo1"/>
    <property type="match status" value="1"/>
</dbReference>
<dbReference type="Gene3D" id="3.90.1600.10">
    <property type="entry name" value="Palm domain of DNA polymerase"/>
    <property type="match status" value="1"/>
</dbReference>
<keyword evidence="4" id="KW-0548">Nucleotidyltransferase</keyword>
<dbReference type="InterPro" id="IPR036397">
    <property type="entry name" value="RNaseH_sf"/>
</dbReference>
<dbReference type="Proteomes" id="UP000054498">
    <property type="component" value="Unassembled WGS sequence"/>
</dbReference>
<keyword evidence="6" id="KW-0238">DNA-binding</keyword>
<dbReference type="GO" id="GO:0043625">
    <property type="term" value="C:delta DNA polymerase complex"/>
    <property type="evidence" value="ECO:0007669"/>
    <property type="project" value="TreeGrafter"/>
</dbReference>
<dbReference type="Gene3D" id="3.30.420.10">
    <property type="entry name" value="Ribonuclease H-like superfamily/Ribonuclease H"/>
    <property type="match status" value="1"/>
</dbReference>
<dbReference type="InterPro" id="IPR050240">
    <property type="entry name" value="DNA_pol_type-B"/>
</dbReference>
<evidence type="ECO:0000259" key="11">
    <source>
        <dbReference type="Pfam" id="PF03104"/>
    </source>
</evidence>